<name>A0A4R0IFA7_9ACTN</name>
<feature type="compositionally biased region" description="Low complexity" evidence="1">
    <location>
        <begin position="37"/>
        <end position="59"/>
    </location>
</feature>
<dbReference type="PROSITE" id="PS51257">
    <property type="entry name" value="PROKAR_LIPOPROTEIN"/>
    <property type="match status" value="1"/>
</dbReference>
<accession>A0A4R0IFA7</accession>
<evidence type="ECO:0008006" key="5">
    <source>
        <dbReference type="Google" id="ProtNLM"/>
    </source>
</evidence>
<protein>
    <recommendedName>
        <fullName evidence="5">DUF3558 domain-containing protein</fullName>
    </recommendedName>
</protein>
<proteinExistence type="predicted"/>
<reference evidence="3 4" key="1">
    <citation type="submission" date="2019-02" db="EMBL/GenBank/DDBJ databases">
        <title>Kribbella capetownensis sp. nov. and Kribbella speibonae sp. nov., isolated from soil.</title>
        <authorList>
            <person name="Curtis S.M."/>
            <person name="Norton I."/>
            <person name="Everest G.J."/>
            <person name="Meyers P.R."/>
        </authorList>
    </citation>
    <scope>NUCLEOTIDE SEQUENCE [LARGE SCALE GENOMIC DNA]</scope>
    <source>
        <strain evidence="3 4">DSM 27082</strain>
    </source>
</reference>
<evidence type="ECO:0000256" key="1">
    <source>
        <dbReference type="SAM" id="MobiDB-lite"/>
    </source>
</evidence>
<keyword evidence="4" id="KW-1185">Reference proteome</keyword>
<dbReference type="Proteomes" id="UP000292695">
    <property type="component" value="Unassembled WGS sequence"/>
</dbReference>
<feature type="signal peptide" evidence="2">
    <location>
        <begin position="1"/>
        <end position="25"/>
    </location>
</feature>
<comment type="caution">
    <text evidence="3">The sequence shown here is derived from an EMBL/GenBank/DDBJ whole genome shotgun (WGS) entry which is preliminary data.</text>
</comment>
<dbReference type="EMBL" id="SJKA01000009">
    <property type="protein sequence ID" value="TCC29896.1"/>
    <property type="molecule type" value="Genomic_DNA"/>
</dbReference>
<feature type="chain" id="PRO_5038721469" description="DUF3558 domain-containing protein" evidence="2">
    <location>
        <begin position="26"/>
        <end position="327"/>
    </location>
</feature>
<evidence type="ECO:0000313" key="3">
    <source>
        <dbReference type="EMBL" id="TCC29896.1"/>
    </source>
</evidence>
<keyword evidence="2" id="KW-0732">Signal</keyword>
<organism evidence="3 4">
    <name type="scientific">Kribbella sindirgiensis</name>
    <dbReference type="NCBI Taxonomy" id="1124744"/>
    <lineage>
        <taxon>Bacteria</taxon>
        <taxon>Bacillati</taxon>
        <taxon>Actinomycetota</taxon>
        <taxon>Actinomycetes</taxon>
        <taxon>Propionibacteriales</taxon>
        <taxon>Kribbellaceae</taxon>
        <taxon>Kribbella</taxon>
    </lineage>
</organism>
<feature type="region of interest" description="Disordered" evidence="1">
    <location>
        <begin position="21"/>
        <end position="59"/>
    </location>
</feature>
<evidence type="ECO:0000256" key="2">
    <source>
        <dbReference type="SAM" id="SignalP"/>
    </source>
</evidence>
<dbReference type="AlphaFoldDB" id="A0A4R0IFA7"/>
<dbReference type="RefSeq" id="WP_131293063.1">
    <property type="nucleotide sequence ID" value="NZ_SJKA01000009.1"/>
</dbReference>
<evidence type="ECO:0000313" key="4">
    <source>
        <dbReference type="Proteomes" id="UP000292695"/>
    </source>
</evidence>
<dbReference type="OrthoDB" id="3815017at2"/>
<sequence>MRIRRVTASALTVVLLAGCSGPADETSPSVPPLVSMSTAPNSETPSPTPSATPSVAPSETSKVADTLCVRMNPTLVQTTLGVPVANIQPKAPPAELDIPTYDVCQFSLSASPNGPVLRVGVSVLPATQATLAATKKAYLANPRDPALPAKVGQGGYGTKTFIVFLLGGKLYKLSGPQATAAKYVVLAQEVVRQAPGLPDADRLITRSECDRSTAAAEKVLGVPAMARRDGQTLAGDLVCGWVTSTSVISSSARREKDAKALMAPIRKAATSQSIPLGDEGYVDTATGRTTIRVGDDKIVDLVPLPARKLNPDLMTQFALSIVPRYTR</sequence>
<gene>
    <name evidence="3" type="ORF">E0H50_26030</name>
</gene>